<dbReference type="Proteomes" id="UP001595797">
    <property type="component" value="Unassembled WGS sequence"/>
</dbReference>
<evidence type="ECO:0000256" key="2">
    <source>
        <dbReference type="ARBA" id="ARBA00006739"/>
    </source>
</evidence>
<feature type="domain" description="Galactofuranosyltransferase GlfT2 N-terminal" evidence="5">
    <location>
        <begin position="71"/>
        <end position="187"/>
    </location>
</feature>
<proteinExistence type="inferred from homology"/>
<accession>A0ABV9TPB3</accession>
<evidence type="ECO:0000313" key="8">
    <source>
        <dbReference type="Proteomes" id="UP001595797"/>
    </source>
</evidence>
<evidence type="ECO:0000256" key="3">
    <source>
        <dbReference type="ARBA" id="ARBA00022676"/>
    </source>
</evidence>
<evidence type="ECO:0000259" key="6">
    <source>
        <dbReference type="Pfam" id="PF19320"/>
    </source>
</evidence>
<dbReference type="PANTHER" id="PTHR43179">
    <property type="entry name" value="RHAMNOSYLTRANSFERASE WBBL"/>
    <property type="match status" value="1"/>
</dbReference>
<keyword evidence="4 7" id="KW-0808">Transferase</keyword>
<evidence type="ECO:0000256" key="1">
    <source>
        <dbReference type="ARBA" id="ARBA00004776"/>
    </source>
</evidence>
<dbReference type="InterPro" id="IPR029044">
    <property type="entry name" value="Nucleotide-diphossugar_trans"/>
</dbReference>
<dbReference type="EC" id="2.4.-.-" evidence="7"/>
<feature type="domain" description="Galactofuranosyltransferase-2 C-terminal" evidence="6">
    <location>
        <begin position="471"/>
        <end position="660"/>
    </location>
</feature>
<keyword evidence="3 7" id="KW-0328">Glycosyltransferase</keyword>
<protein>
    <submittedName>
        <fullName evidence="7">Glycosyltransferase</fullName>
        <ecNumber evidence="7">2.4.-.-</ecNumber>
    </submittedName>
</protein>
<evidence type="ECO:0000313" key="7">
    <source>
        <dbReference type="EMBL" id="MFC4905271.1"/>
    </source>
</evidence>
<evidence type="ECO:0000256" key="4">
    <source>
        <dbReference type="ARBA" id="ARBA00022679"/>
    </source>
</evidence>
<dbReference type="Pfam" id="PF13641">
    <property type="entry name" value="Glyco_tranf_2_3"/>
    <property type="match status" value="1"/>
</dbReference>
<dbReference type="RefSeq" id="WP_277550036.1">
    <property type="nucleotide sequence ID" value="NZ_JARAMH010000002.1"/>
</dbReference>
<dbReference type="InterPro" id="IPR040492">
    <property type="entry name" value="GlfT2_N"/>
</dbReference>
<dbReference type="PANTHER" id="PTHR43179:SF12">
    <property type="entry name" value="GALACTOFURANOSYLTRANSFERASE GLFT2"/>
    <property type="match status" value="1"/>
</dbReference>
<reference evidence="8" key="1">
    <citation type="journal article" date="2019" name="Int. J. Syst. Evol. Microbiol.">
        <title>The Global Catalogue of Microorganisms (GCM) 10K type strain sequencing project: providing services to taxonomists for standard genome sequencing and annotation.</title>
        <authorList>
            <consortium name="The Broad Institute Genomics Platform"/>
            <consortium name="The Broad Institute Genome Sequencing Center for Infectious Disease"/>
            <person name="Wu L."/>
            <person name="Ma J."/>
        </authorList>
    </citation>
    <scope>NUCLEOTIDE SEQUENCE [LARGE SCALE GENOMIC DNA]</scope>
    <source>
        <strain evidence="8">CGMCC 4.6946</strain>
    </source>
</reference>
<evidence type="ECO:0000259" key="5">
    <source>
        <dbReference type="Pfam" id="PF17994"/>
    </source>
</evidence>
<comment type="caution">
    <text evidence="7">The sequence shown here is derived from an EMBL/GenBank/DDBJ whole genome shotgun (WGS) entry which is preliminary data.</text>
</comment>
<comment type="pathway">
    <text evidence="1">Cell wall biogenesis; cell wall polysaccharide biosynthesis.</text>
</comment>
<dbReference type="EMBL" id="JBHSIW010000025">
    <property type="protein sequence ID" value="MFC4905271.1"/>
    <property type="molecule type" value="Genomic_DNA"/>
</dbReference>
<dbReference type="GO" id="GO:0016757">
    <property type="term" value="F:glycosyltransferase activity"/>
    <property type="evidence" value="ECO:0007669"/>
    <property type="project" value="UniProtKB-KW"/>
</dbReference>
<comment type="similarity">
    <text evidence="2">Belongs to the glycosyltransferase 2 family.</text>
</comment>
<sequence>MTATTQDINRTGTEDVSYRVLQELVFPAKDRLPTQPLYMDTRSDTGTAVPSEDALQGDRQIVVNVASQPAATDSLTILGRRSLRVHARNTVSFATYFNAFPASYWRHNTHLREVVLSVRTSGRGSVTVYSSNARGESVPVSVHEVSGDEQVTEAALPLKAFADGGWYWFDLAAADESLTLLGAQWLGDGAGTTEGSVTLQITTMNKPSYCLTNARLLVEQQENLPQVSEVVIVDQGNQKVVEEPGFREVQDRFGGRLRVIDQANLGGAGGFARGMYEAVKAESTYVLLMDDDVEIEPEAVRRVSVFADYCKRPTLVGGHMIDLLNPTKIHNFGEAMDPYSFQYAPAGDGVETGHDFRRNNLRATPWMHRRVEVDYNAWWMCLIPTQVIREIGLALPVFIKWDDVEYGIRAKAAGYRTVSLPGVAVWHLAWADKDDTISWQAYFHKRNQLVAALLHSPFDRGGEVLARNGVKDLRHVLSMQYFAEEARVLALRDVLAGPEALHELLPQRIRDVRKLMTQHSDAVYEQDLDAYPQVAAPKPVRAKRVSAPHGLKVLTSAATAVARHLAVAPKQQAEEHPQVHLPYQDARWWRLTRYDSALVTASDGTGYTWYKRSPKDARALLAESVRLHAQLALRWPELSRRYRAAMPDITSMAAWEATFREHSETEA</sequence>
<dbReference type="InterPro" id="IPR045699">
    <property type="entry name" value="GlfT2_C"/>
</dbReference>
<dbReference type="Pfam" id="PF17994">
    <property type="entry name" value="Glft2_N"/>
    <property type="match status" value="1"/>
</dbReference>
<name>A0ABV9TPB3_9MICC</name>
<keyword evidence="8" id="KW-1185">Reference proteome</keyword>
<organism evidence="7 8">
    <name type="scientific">Kocuria oceani</name>
    <dbReference type="NCBI Taxonomy" id="988827"/>
    <lineage>
        <taxon>Bacteria</taxon>
        <taxon>Bacillati</taxon>
        <taxon>Actinomycetota</taxon>
        <taxon>Actinomycetes</taxon>
        <taxon>Micrococcales</taxon>
        <taxon>Micrococcaceae</taxon>
        <taxon>Kocuria</taxon>
    </lineage>
</organism>
<dbReference type="Gene3D" id="3.90.550.60">
    <property type="match status" value="1"/>
</dbReference>
<dbReference type="SUPFAM" id="SSF53448">
    <property type="entry name" value="Nucleotide-diphospho-sugar transferases"/>
    <property type="match status" value="1"/>
</dbReference>
<dbReference type="Pfam" id="PF19320">
    <property type="entry name" value="GlfT2_domain3"/>
    <property type="match status" value="1"/>
</dbReference>
<gene>
    <name evidence="7" type="ORF">ACFPCS_17020</name>
</gene>